<dbReference type="EMBL" id="CGCB01000016">
    <property type="protein sequence ID" value="CFR04423.1"/>
    <property type="molecule type" value="Genomic_DNA"/>
</dbReference>
<sequence>MKKPLTKGNKTDMNLKDMDREQLIEHVKASGIDVPDWLINGCLTRPAEPLTDSEFQEFAGLYCKQVRSIEALAYLVECKRRFGSDMQGGAIFKHEKIIMQIDQQIIETLLQHQIETVLLEERPTERYVAVMKFYMGDRLNQAQNSSTWMRDFIDSVFIEGVNALFRGEVEPTKNLH</sequence>
<proteinExistence type="predicted"/>
<dbReference type="AlphaFoldDB" id="A0AAI9EPQ0"/>
<dbReference type="RefSeq" id="WP_050075091.1">
    <property type="nucleotide sequence ID" value="NZ_CABMMF010000016.1"/>
</dbReference>
<gene>
    <name evidence="1" type="ORF">ERS008524_02618</name>
</gene>
<comment type="caution">
    <text evidence="1">The sequence shown here is derived from an EMBL/GenBank/DDBJ whole genome shotgun (WGS) entry which is preliminary data.</text>
</comment>
<protein>
    <submittedName>
        <fullName evidence="1">Uncharacterized protein</fullName>
    </submittedName>
</protein>
<organism evidence="1 2">
    <name type="scientific">Yersinia frederiksenii</name>
    <dbReference type="NCBI Taxonomy" id="29484"/>
    <lineage>
        <taxon>Bacteria</taxon>
        <taxon>Pseudomonadati</taxon>
        <taxon>Pseudomonadota</taxon>
        <taxon>Gammaproteobacteria</taxon>
        <taxon>Enterobacterales</taxon>
        <taxon>Yersiniaceae</taxon>
        <taxon>Yersinia</taxon>
    </lineage>
</organism>
<reference evidence="1 2" key="1">
    <citation type="submission" date="2015-03" db="EMBL/GenBank/DDBJ databases">
        <authorList>
            <consortium name="Pathogen Informatics"/>
            <person name="Murphy D."/>
        </authorList>
    </citation>
    <scope>NUCLEOTIDE SEQUENCE [LARGE SCALE GENOMIC DNA]</scope>
    <source>
        <strain evidence="1 2">3400/83</strain>
    </source>
</reference>
<accession>A0AAI9EPQ0</accession>
<evidence type="ECO:0000313" key="2">
    <source>
        <dbReference type="Proteomes" id="UP000046784"/>
    </source>
</evidence>
<dbReference type="Proteomes" id="UP000046784">
    <property type="component" value="Unassembled WGS sequence"/>
</dbReference>
<name>A0AAI9EPQ0_YERFR</name>
<evidence type="ECO:0000313" key="1">
    <source>
        <dbReference type="EMBL" id="CFR04423.1"/>
    </source>
</evidence>